<keyword evidence="2" id="KW-1185">Reference proteome</keyword>
<dbReference type="EMBL" id="JAAGPU010000041">
    <property type="protein sequence ID" value="NEU06335.1"/>
    <property type="molecule type" value="Genomic_DNA"/>
</dbReference>
<gene>
    <name evidence="1" type="ORF">G3M99_16090</name>
</gene>
<evidence type="ECO:0000313" key="1">
    <source>
        <dbReference type="EMBL" id="NEU06335.1"/>
    </source>
</evidence>
<protein>
    <submittedName>
        <fullName evidence="1">Uncharacterized protein</fullName>
    </submittedName>
</protein>
<sequence length="107" mass="12350">MENKVVNIMGDNILYISIIDTDGKRHTVTNVRQASDIKRIQLLGDMDMLVTEVRLKYISNVRDYNKYFLGYVNENISINKEIRCETPLKLNLAIEGILKQSGLDYLL</sequence>
<evidence type="ECO:0000313" key="2">
    <source>
        <dbReference type="Proteomes" id="UP000481872"/>
    </source>
</evidence>
<proteinExistence type="predicted"/>
<dbReference type="Proteomes" id="UP000481872">
    <property type="component" value="Unassembled WGS sequence"/>
</dbReference>
<accession>A0A6M0H6N5</accession>
<name>A0A6M0H6N5_9CLOT</name>
<dbReference type="RefSeq" id="WP_061996516.1">
    <property type="nucleotide sequence ID" value="NZ_JAAGPU010000041.1"/>
</dbReference>
<comment type="caution">
    <text evidence="1">The sequence shown here is derived from an EMBL/GenBank/DDBJ whole genome shotgun (WGS) entry which is preliminary data.</text>
</comment>
<dbReference type="AlphaFoldDB" id="A0A6M0H6N5"/>
<organism evidence="1 2">
    <name type="scientific">Clostridium senegalense</name>
    <dbReference type="NCBI Taxonomy" id="1465809"/>
    <lineage>
        <taxon>Bacteria</taxon>
        <taxon>Bacillati</taxon>
        <taxon>Bacillota</taxon>
        <taxon>Clostridia</taxon>
        <taxon>Eubacteriales</taxon>
        <taxon>Clostridiaceae</taxon>
        <taxon>Clostridium</taxon>
    </lineage>
</organism>
<reference evidence="1 2" key="1">
    <citation type="submission" date="2020-02" db="EMBL/GenBank/DDBJ databases">
        <title>Genome assembly of a novel Clostridium senegalense strain.</title>
        <authorList>
            <person name="Gupta T.B."/>
            <person name="Jauregui R."/>
            <person name="Maclean P."/>
            <person name="Nawarathana A."/>
            <person name="Brightwell G."/>
        </authorList>
    </citation>
    <scope>NUCLEOTIDE SEQUENCE [LARGE SCALE GENOMIC DNA]</scope>
    <source>
        <strain evidence="1 2">AGRFS4</strain>
    </source>
</reference>